<gene>
    <name evidence="2" type="ORF">GCM10023205_34040</name>
</gene>
<reference evidence="3" key="1">
    <citation type="journal article" date="2019" name="Int. J. Syst. Evol. Microbiol.">
        <title>The Global Catalogue of Microorganisms (GCM) 10K type strain sequencing project: providing services to taxonomists for standard genome sequencing and annotation.</title>
        <authorList>
            <consortium name="The Broad Institute Genomics Platform"/>
            <consortium name="The Broad Institute Genome Sequencing Center for Infectious Disease"/>
            <person name="Wu L."/>
            <person name="Ma J."/>
        </authorList>
    </citation>
    <scope>NUCLEOTIDE SEQUENCE [LARGE SCALE GENOMIC DNA]</scope>
    <source>
        <strain evidence="3">JCM 17986</strain>
    </source>
</reference>
<evidence type="ECO:0000313" key="3">
    <source>
        <dbReference type="Proteomes" id="UP001500466"/>
    </source>
</evidence>
<comment type="caution">
    <text evidence="2">The sequence shown here is derived from an EMBL/GenBank/DDBJ whole genome shotgun (WGS) entry which is preliminary data.</text>
</comment>
<dbReference type="SUPFAM" id="SSF47413">
    <property type="entry name" value="lambda repressor-like DNA-binding domains"/>
    <property type="match status" value="1"/>
</dbReference>
<protein>
    <recommendedName>
        <fullName evidence="1">HTH cro/C1-type domain-containing protein</fullName>
    </recommendedName>
</protein>
<proteinExistence type="predicted"/>
<dbReference type="SMART" id="SM00530">
    <property type="entry name" value="HTH_XRE"/>
    <property type="match status" value="1"/>
</dbReference>
<dbReference type="Proteomes" id="UP001500466">
    <property type="component" value="Unassembled WGS sequence"/>
</dbReference>
<dbReference type="InterPro" id="IPR010982">
    <property type="entry name" value="Lambda_DNA-bd_dom_sf"/>
</dbReference>
<dbReference type="Gene3D" id="1.10.260.40">
    <property type="entry name" value="lambda repressor-like DNA-binding domains"/>
    <property type="match status" value="1"/>
</dbReference>
<dbReference type="EMBL" id="BAABHS010000011">
    <property type="protein sequence ID" value="GAA4966587.1"/>
    <property type="molecule type" value="Genomic_DNA"/>
</dbReference>
<evidence type="ECO:0000313" key="2">
    <source>
        <dbReference type="EMBL" id="GAA4966587.1"/>
    </source>
</evidence>
<sequence>MLAGSVEPFDAEARRQRADAAAAMAFAKAVYDARKAAGWSEAELAERAGLVEDDIVCAEESGTVPTPELLERLARALDSDVTLTWSATGVTARFERRAA</sequence>
<evidence type="ECO:0000259" key="1">
    <source>
        <dbReference type="SMART" id="SM00530"/>
    </source>
</evidence>
<dbReference type="CDD" id="cd00093">
    <property type="entry name" value="HTH_XRE"/>
    <property type="match status" value="1"/>
</dbReference>
<keyword evidence="3" id="KW-1185">Reference proteome</keyword>
<organism evidence="2 3">
    <name type="scientific">Yinghuangia aomiensis</name>
    <dbReference type="NCBI Taxonomy" id="676205"/>
    <lineage>
        <taxon>Bacteria</taxon>
        <taxon>Bacillati</taxon>
        <taxon>Actinomycetota</taxon>
        <taxon>Actinomycetes</taxon>
        <taxon>Kitasatosporales</taxon>
        <taxon>Streptomycetaceae</taxon>
        <taxon>Yinghuangia</taxon>
    </lineage>
</organism>
<feature type="domain" description="HTH cro/C1-type" evidence="1">
    <location>
        <begin position="29"/>
        <end position="84"/>
    </location>
</feature>
<accession>A0ABP9HBM8</accession>
<dbReference type="InterPro" id="IPR001387">
    <property type="entry name" value="Cro/C1-type_HTH"/>
</dbReference>
<name>A0ABP9HBM8_9ACTN</name>